<dbReference type="Pfam" id="PF01029">
    <property type="entry name" value="NusB"/>
    <property type="match status" value="1"/>
</dbReference>
<gene>
    <name evidence="7" type="ORF">MNBD_NITROSPINAE04-2155</name>
</gene>
<organism evidence="7">
    <name type="scientific">hydrothermal vent metagenome</name>
    <dbReference type="NCBI Taxonomy" id="652676"/>
    <lineage>
        <taxon>unclassified sequences</taxon>
        <taxon>metagenomes</taxon>
        <taxon>ecological metagenomes</taxon>
    </lineage>
</organism>
<dbReference type="EMBL" id="UOGA01000276">
    <property type="protein sequence ID" value="VAX24684.1"/>
    <property type="molecule type" value="Genomic_DNA"/>
</dbReference>
<keyword evidence="4" id="KW-0805">Transcription regulation</keyword>
<comment type="similarity">
    <text evidence="1">Belongs to the NusB family.</text>
</comment>
<dbReference type="PANTHER" id="PTHR11078">
    <property type="entry name" value="N UTILIZATION SUBSTANCE PROTEIN B-RELATED"/>
    <property type="match status" value="1"/>
</dbReference>
<dbReference type="GO" id="GO:0031564">
    <property type="term" value="P:transcription antitermination"/>
    <property type="evidence" value="ECO:0007669"/>
    <property type="project" value="UniProtKB-KW"/>
</dbReference>
<keyword evidence="2" id="KW-0889">Transcription antitermination</keyword>
<feature type="domain" description="NusB/RsmB/TIM44" evidence="6">
    <location>
        <begin position="5"/>
        <end position="131"/>
    </location>
</feature>
<dbReference type="GO" id="GO:0003723">
    <property type="term" value="F:RNA binding"/>
    <property type="evidence" value="ECO:0007669"/>
    <property type="project" value="UniProtKB-KW"/>
</dbReference>
<dbReference type="InterPro" id="IPR006027">
    <property type="entry name" value="NusB_RsmB_TIM44"/>
</dbReference>
<dbReference type="InterPro" id="IPR035926">
    <property type="entry name" value="NusB-like_sf"/>
</dbReference>
<evidence type="ECO:0000256" key="3">
    <source>
        <dbReference type="ARBA" id="ARBA00022884"/>
    </source>
</evidence>
<dbReference type="HAMAP" id="MF_00073">
    <property type="entry name" value="NusB"/>
    <property type="match status" value="1"/>
</dbReference>
<keyword evidence="3" id="KW-0694">RNA-binding</keyword>
<evidence type="ECO:0000256" key="4">
    <source>
        <dbReference type="ARBA" id="ARBA00023015"/>
    </source>
</evidence>
<dbReference type="CDD" id="cd00619">
    <property type="entry name" value="Terminator_NusB"/>
    <property type="match status" value="1"/>
</dbReference>
<evidence type="ECO:0000256" key="1">
    <source>
        <dbReference type="ARBA" id="ARBA00005952"/>
    </source>
</evidence>
<proteinExistence type="inferred from homology"/>
<evidence type="ECO:0000313" key="7">
    <source>
        <dbReference type="EMBL" id="VAX24684.1"/>
    </source>
</evidence>
<keyword evidence="5" id="KW-0804">Transcription</keyword>
<dbReference type="AlphaFoldDB" id="A0A3B1CL28"/>
<dbReference type="NCBIfam" id="TIGR01951">
    <property type="entry name" value="nusB"/>
    <property type="match status" value="1"/>
</dbReference>
<name>A0A3B1CL28_9ZZZZ</name>
<dbReference type="SUPFAM" id="SSF48013">
    <property type="entry name" value="NusB-like"/>
    <property type="match status" value="1"/>
</dbReference>
<protein>
    <submittedName>
        <fullName evidence="7">Transcription termination protein NusB</fullName>
    </submittedName>
</protein>
<dbReference type="GO" id="GO:0006353">
    <property type="term" value="P:DNA-templated transcription termination"/>
    <property type="evidence" value="ECO:0007669"/>
    <property type="project" value="InterPro"/>
</dbReference>
<dbReference type="InterPro" id="IPR011605">
    <property type="entry name" value="NusB_fam"/>
</dbReference>
<evidence type="ECO:0000256" key="5">
    <source>
        <dbReference type="ARBA" id="ARBA00023163"/>
    </source>
</evidence>
<dbReference type="Gene3D" id="1.10.940.10">
    <property type="entry name" value="NusB-like"/>
    <property type="match status" value="1"/>
</dbReference>
<dbReference type="GO" id="GO:0005829">
    <property type="term" value="C:cytosol"/>
    <property type="evidence" value="ECO:0007669"/>
    <property type="project" value="TreeGrafter"/>
</dbReference>
<evidence type="ECO:0000259" key="6">
    <source>
        <dbReference type="Pfam" id="PF01029"/>
    </source>
</evidence>
<reference evidence="7" key="1">
    <citation type="submission" date="2018-06" db="EMBL/GenBank/DDBJ databases">
        <authorList>
            <person name="Zhirakovskaya E."/>
        </authorList>
    </citation>
    <scope>NUCLEOTIDE SEQUENCE</scope>
</reference>
<accession>A0A3B1CL28</accession>
<sequence length="139" mass="15521">MGSRHRSREAALKVLYQADLLKENDYPKLIDEVCADNPKGNSDRGFIQSLVAGVFAHLPEIDSKLEKLSENWDLNRLGYLERAILRMALYEMEFDITTPAKVSIDEAIELAKTYCEPESAGFINGVLDKALKDKANSGS</sequence>
<evidence type="ECO:0000256" key="2">
    <source>
        <dbReference type="ARBA" id="ARBA00022814"/>
    </source>
</evidence>
<dbReference type="PANTHER" id="PTHR11078:SF3">
    <property type="entry name" value="ANTITERMINATION NUSB DOMAIN-CONTAINING PROTEIN"/>
    <property type="match status" value="1"/>
</dbReference>